<dbReference type="FunFam" id="1.20.200.10:FF:000008">
    <property type="entry name" value="Adenylosuccinate lyase"/>
    <property type="match status" value="1"/>
</dbReference>
<dbReference type="InterPro" id="IPR008948">
    <property type="entry name" value="L-Aspartase-like"/>
</dbReference>
<evidence type="ECO:0000313" key="14">
    <source>
        <dbReference type="EMBL" id="KJE24517.1"/>
    </source>
</evidence>
<dbReference type="Proteomes" id="UP000032545">
    <property type="component" value="Unassembled WGS sequence"/>
</dbReference>
<dbReference type="GO" id="GO:0070626">
    <property type="term" value="F:(S)-2-(5-amino-1-(5-phospho-D-ribosyl)imidazole-4-carboxamido) succinate lyase (fumarate-forming) activity"/>
    <property type="evidence" value="ECO:0007669"/>
    <property type="project" value="TreeGrafter"/>
</dbReference>
<dbReference type="Gene3D" id="1.20.200.10">
    <property type="entry name" value="Fumarase/aspartase (Central domain)"/>
    <property type="match status" value="1"/>
</dbReference>
<evidence type="ECO:0000256" key="1">
    <source>
        <dbReference type="ARBA" id="ARBA00004706"/>
    </source>
</evidence>
<dbReference type="Pfam" id="PF10397">
    <property type="entry name" value="ADSL_C"/>
    <property type="match status" value="1"/>
</dbReference>
<dbReference type="PRINTS" id="PR00149">
    <property type="entry name" value="FUMRATELYASE"/>
</dbReference>
<comment type="pathway">
    <text evidence="2 12">Purine metabolism; AMP biosynthesis via de novo pathway; AMP from IMP: step 2/2.</text>
</comment>
<gene>
    <name evidence="14" type="ORF">FF36_01250</name>
</gene>
<reference evidence="14 15" key="2">
    <citation type="journal article" date="2016" name="Genome Announc.">
        <title>Permanent Draft Genome Sequences for Two Variants of Frankia sp. Strain CpI1, the First Frankia Strain Isolated from Root Nodules of Comptonia peregrina.</title>
        <authorList>
            <person name="Oshone R."/>
            <person name="Hurst S.G.IV."/>
            <person name="Abebe-Akele F."/>
            <person name="Simpson S."/>
            <person name="Morris K."/>
            <person name="Thomas W.K."/>
            <person name="Tisa L.S."/>
        </authorList>
    </citation>
    <scope>NUCLEOTIDE SEQUENCE [LARGE SCALE GENOMIC DNA]</scope>
    <source>
        <strain evidence="15">CpI1-S</strain>
    </source>
</reference>
<evidence type="ECO:0000256" key="4">
    <source>
        <dbReference type="ARBA" id="ARBA00012339"/>
    </source>
</evidence>
<evidence type="ECO:0000313" key="15">
    <source>
        <dbReference type="Proteomes" id="UP000032545"/>
    </source>
</evidence>
<keyword evidence="15" id="KW-1185">Reference proteome</keyword>
<evidence type="ECO:0000256" key="7">
    <source>
        <dbReference type="ARBA" id="ARBA00023239"/>
    </source>
</evidence>
<evidence type="ECO:0000259" key="13">
    <source>
        <dbReference type="SMART" id="SM00998"/>
    </source>
</evidence>
<accession>A0A0D8BM56</accession>
<evidence type="ECO:0000256" key="5">
    <source>
        <dbReference type="ARBA" id="ARBA00017058"/>
    </source>
</evidence>
<feature type="domain" description="Adenylosuccinate lyase C-terminal" evidence="13">
    <location>
        <begin position="351"/>
        <end position="432"/>
    </location>
</feature>
<dbReference type="OrthoDB" id="9768878at2"/>
<dbReference type="EC" id="4.3.2.2" evidence="4 11"/>
<evidence type="ECO:0000256" key="12">
    <source>
        <dbReference type="RuleBase" id="RU361172"/>
    </source>
</evidence>
<dbReference type="Gene3D" id="1.10.40.30">
    <property type="entry name" value="Fumarase/aspartase (C-terminal domain)"/>
    <property type="match status" value="1"/>
</dbReference>
<dbReference type="GO" id="GO:0005829">
    <property type="term" value="C:cytosol"/>
    <property type="evidence" value="ECO:0007669"/>
    <property type="project" value="TreeGrafter"/>
</dbReference>
<dbReference type="PATRIC" id="fig|1502723.3.peg.5035"/>
<evidence type="ECO:0000256" key="3">
    <source>
        <dbReference type="ARBA" id="ARBA00008273"/>
    </source>
</evidence>
<proteinExistence type="inferred from homology"/>
<dbReference type="GO" id="GO:0006189">
    <property type="term" value="P:'de novo' IMP biosynthetic process"/>
    <property type="evidence" value="ECO:0007669"/>
    <property type="project" value="UniProtKB-UniPathway"/>
</dbReference>
<dbReference type="PANTHER" id="PTHR43172:SF1">
    <property type="entry name" value="ADENYLOSUCCINATE LYASE"/>
    <property type="match status" value="1"/>
</dbReference>
<organism evidence="14 15">
    <name type="scientific">Frankia torreyi</name>
    <dbReference type="NCBI Taxonomy" id="1856"/>
    <lineage>
        <taxon>Bacteria</taxon>
        <taxon>Bacillati</taxon>
        <taxon>Actinomycetota</taxon>
        <taxon>Actinomycetes</taxon>
        <taxon>Frankiales</taxon>
        <taxon>Frankiaceae</taxon>
        <taxon>Frankia</taxon>
    </lineage>
</organism>
<dbReference type="Pfam" id="PF00206">
    <property type="entry name" value="Lyase_1"/>
    <property type="match status" value="1"/>
</dbReference>
<dbReference type="GO" id="GO:0004018">
    <property type="term" value="F:N6-(1,2-dicarboxyethyl)AMP AMP-lyase (fumarate-forming) activity"/>
    <property type="evidence" value="ECO:0007669"/>
    <property type="project" value="UniProtKB-UniRule"/>
</dbReference>
<evidence type="ECO:0000256" key="9">
    <source>
        <dbReference type="ARBA" id="ARBA00030717"/>
    </source>
</evidence>
<dbReference type="InterPro" id="IPR004769">
    <property type="entry name" value="Pur_lyase"/>
</dbReference>
<protein>
    <recommendedName>
        <fullName evidence="5 11">Adenylosuccinate lyase</fullName>
        <shortName evidence="12">ASL</shortName>
        <ecNumber evidence="4 11">4.3.2.2</ecNumber>
    </recommendedName>
    <alternativeName>
        <fullName evidence="9 12">Adenylosuccinase</fullName>
    </alternativeName>
</protein>
<dbReference type="InterPro" id="IPR022761">
    <property type="entry name" value="Fumarate_lyase_N"/>
</dbReference>
<dbReference type="SUPFAM" id="SSF48557">
    <property type="entry name" value="L-aspartase-like"/>
    <property type="match status" value="1"/>
</dbReference>
<dbReference type="RefSeq" id="WP_044883973.1">
    <property type="nucleotide sequence ID" value="NZ_JYFN01000006.1"/>
</dbReference>
<dbReference type="EMBL" id="JYFN01000006">
    <property type="protein sequence ID" value="KJE24517.1"/>
    <property type="molecule type" value="Genomic_DNA"/>
</dbReference>
<evidence type="ECO:0000256" key="10">
    <source>
        <dbReference type="ARBA" id="ARBA00049115"/>
    </source>
</evidence>
<evidence type="ECO:0000256" key="6">
    <source>
        <dbReference type="ARBA" id="ARBA00022755"/>
    </source>
</evidence>
<dbReference type="PANTHER" id="PTHR43172">
    <property type="entry name" value="ADENYLOSUCCINATE LYASE"/>
    <property type="match status" value="1"/>
</dbReference>
<keyword evidence="6 12" id="KW-0658">Purine biosynthesis</keyword>
<comment type="caution">
    <text evidence="14">The sequence shown here is derived from an EMBL/GenBank/DDBJ whole genome shotgun (WGS) entry which is preliminary data.</text>
</comment>
<name>A0A0D8BM56_9ACTN</name>
<comment type="similarity">
    <text evidence="3 12">Belongs to the lyase 1 family. Adenylosuccinate lyase subfamily.</text>
</comment>
<dbReference type="SMART" id="SM00998">
    <property type="entry name" value="ADSL_C"/>
    <property type="match status" value="1"/>
</dbReference>
<dbReference type="UniPathway" id="UPA00075">
    <property type="reaction ID" value="UER00336"/>
</dbReference>
<dbReference type="PROSITE" id="PS00163">
    <property type="entry name" value="FUMARATE_LYASES"/>
    <property type="match status" value="1"/>
</dbReference>
<dbReference type="CDD" id="cd01360">
    <property type="entry name" value="Adenylsuccinate_lyase_1"/>
    <property type="match status" value="1"/>
</dbReference>
<dbReference type="Gene3D" id="1.10.275.60">
    <property type="match status" value="1"/>
</dbReference>
<comment type="catalytic activity">
    <reaction evidence="10">
        <text>N(6)-(1,2-dicarboxyethyl)-AMP = fumarate + AMP</text>
        <dbReference type="Rhea" id="RHEA:16853"/>
        <dbReference type="ChEBI" id="CHEBI:29806"/>
        <dbReference type="ChEBI" id="CHEBI:57567"/>
        <dbReference type="ChEBI" id="CHEBI:456215"/>
        <dbReference type="EC" id="4.3.2.2"/>
    </reaction>
    <physiologicalReaction direction="left-to-right" evidence="10">
        <dbReference type="Rhea" id="RHEA:16854"/>
    </physiologicalReaction>
</comment>
<dbReference type="InterPro" id="IPR019468">
    <property type="entry name" value="AdenyloSucc_lyase_C"/>
</dbReference>
<sequence length="435" mass="46893">MIGRYTLPDMGRVWSEAHKYELWCQVEVLVMEAHAAAGRIPADSVAPVRAAPAPTPEAVAEIEAVTQHDVIAFLSAWADRTEPRSAAAYVHFGMTSSDLLDTALALQLVESTDLLLARADTLVAALRDLGLAHRDTLRVGRTHGIHGEPTVFGHRVADLAFGLARCRDRLRAARADVAVAKISGAVGTYSNITPDVEAYVAEKLGLRPTPVATQVVLRDGVANWVAALAGLATLCEAVALEVRHGQRTEVRELSEPFGSGQKGSSAMPHKKNPIMSERIAGLARIVRAQYVPVLEGVPLWHERDISHSSTERIALPDAAAGVDYLLHLTTRLVTGLVVDTARMRANLDATGGLVYTSAVLLELVETGLSREDAYAVTQAAAMETWQTGVPFRETLRKHAGDRGLPLDEARLDEVSRPERYTERLGPVFAALAALT</sequence>
<dbReference type="AlphaFoldDB" id="A0A0D8BM56"/>
<dbReference type="InterPro" id="IPR020557">
    <property type="entry name" value="Fumarate_lyase_CS"/>
</dbReference>
<comment type="pathway">
    <text evidence="1 12">Purine metabolism; IMP biosynthesis via de novo pathway; 5-amino-1-(5-phospho-D-ribosyl)imidazole-4-carboxamide from 5-amino-1-(5-phospho-D-ribosyl)imidazole-4-carboxylate: step 2/2.</text>
</comment>
<dbReference type="NCBIfam" id="TIGR00928">
    <property type="entry name" value="purB"/>
    <property type="match status" value="1"/>
</dbReference>
<reference evidence="15" key="1">
    <citation type="submission" date="2015-02" db="EMBL/GenBank/DDBJ databases">
        <title>Draft Genome of Frankia sp. CpI1-S.</title>
        <authorList>
            <person name="Oshone R.T."/>
            <person name="Ngom M."/>
            <person name="Ghodhbane-Gtari F."/>
            <person name="Gtari M."/>
            <person name="Morris K."/>
            <person name="Thomas K."/>
            <person name="Sen A."/>
            <person name="Tisa L.S."/>
        </authorList>
    </citation>
    <scope>NUCLEOTIDE SEQUENCE [LARGE SCALE GENOMIC DNA]</scope>
    <source>
        <strain evidence="15">CpI1-S</strain>
    </source>
</reference>
<dbReference type="UniPathway" id="UPA00074">
    <property type="reaction ID" value="UER00132"/>
</dbReference>
<dbReference type="InterPro" id="IPR000362">
    <property type="entry name" value="Fumarate_lyase_fam"/>
</dbReference>
<evidence type="ECO:0000256" key="2">
    <source>
        <dbReference type="ARBA" id="ARBA00004734"/>
    </source>
</evidence>
<evidence type="ECO:0000256" key="11">
    <source>
        <dbReference type="NCBIfam" id="TIGR00928"/>
    </source>
</evidence>
<evidence type="ECO:0000256" key="8">
    <source>
        <dbReference type="ARBA" id="ARBA00024477"/>
    </source>
</evidence>
<dbReference type="GO" id="GO:0044208">
    <property type="term" value="P:'de novo' AMP biosynthetic process"/>
    <property type="evidence" value="ECO:0007669"/>
    <property type="project" value="UniProtKB-UniPathway"/>
</dbReference>
<keyword evidence="7 12" id="KW-0456">Lyase</keyword>
<comment type="catalytic activity">
    <reaction evidence="8">
        <text>(2S)-2-[5-amino-1-(5-phospho-beta-D-ribosyl)imidazole-4-carboxamido]succinate = 5-amino-1-(5-phospho-beta-D-ribosyl)imidazole-4-carboxamide + fumarate</text>
        <dbReference type="Rhea" id="RHEA:23920"/>
        <dbReference type="ChEBI" id="CHEBI:29806"/>
        <dbReference type="ChEBI" id="CHEBI:58443"/>
        <dbReference type="ChEBI" id="CHEBI:58475"/>
        <dbReference type="EC" id="4.3.2.2"/>
    </reaction>
    <physiologicalReaction direction="left-to-right" evidence="8">
        <dbReference type="Rhea" id="RHEA:23921"/>
    </physiologicalReaction>
</comment>